<evidence type="ECO:0000256" key="1">
    <source>
        <dbReference type="ARBA" id="ARBA00004223"/>
    </source>
</evidence>
<dbReference type="GO" id="GO:0042470">
    <property type="term" value="C:melanosome"/>
    <property type="evidence" value="ECO:0007669"/>
    <property type="project" value="UniProtKB-SubCell"/>
</dbReference>
<evidence type="ECO:0000256" key="21">
    <source>
        <dbReference type="ARBA" id="ARBA00072696"/>
    </source>
</evidence>
<evidence type="ECO:0000256" key="18">
    <source>
        <dbReference type="ARBA" id="ARBA00023186"/>
    </source>
</evidence>
<feature type="chain" id="PRO_5044680548" description="Reticulocalbin-3" evidence="22">
    <location>
        <begin position="26"/>
        <end position="324"/>
    </location>
</feature>
<evidence type="ECO:0000256" key="17">
    <source>
        <dbReference type="ARBA" id="ARBA00023180"/>
    </source>
</evidence>
<evidence type="ECO:0000256" key="7">
    <source>
        <dbReference type="ARBA" id="ARBA00006431"/>
    </source>
</evidence>
<feature type="domain" description="EF-hand" evidence="23">
    <location>
        <begin position="74"/>
        <end position="109"/>
    </location>
</feature>
<comment type="similarity">
    <text evidence="7">Belongs to the CREC family.</text>
</comment>
<keyword evidence="16" id="KW-0472">Membrane</keyword>
<dbReference type="PANTHER" id="PTHR10827">
    <property type="entry name" value="RETICULOCALBIN"/>
    <property type="match status" value="1"/>
</dbReference>
<evidence type="ECO:0000256" key="9">
    <source>
        <dbReference type="ARBA" id="ARBA00022723"/>
    </source>
</evidence>
<dbReference type="SMART" id="SM00054">
    <property type="entry name" value="EFh"/>
    <property type="match status" value="4"/>
</dbReference>
<dbReference type="GO" id="GO:0033018">
    <property type="term" value="C:sarcoplasmic reticulum lumen"/>
    <property type="evidence" value="ECO:0007669"/>
    <property type="project" value="UniProtKB-SubCell"/>
</dbReference>
<evidence type="ECO:0000256" key="19">
    <source>
        <dbReference type="ARBA" id="ARBA00056975"/>
    </source>
</evidence>
<dbReference type="Proteomes" id="UP000694388">
    <property type="component" value="Unplaced"/>
</dbReference>
<dbReference type="Pfam" id="PF13499">
    <property type="entry name" value="EF-hand_7"/>
    <property type="match status" value="1"/>
</dbReference>
<comment type="subunit">
    <text evidence="20">Interacts with PCSK6 (immature form including the propeptide); probably involved in the maturation and the secretion of PCSK6.</text>
</comment>
<evidence type="ECO:0000256" key="14">
    <source>
        <dbReference type="ARBA" id="ARBA00022951"/>
    </source>
</evidence>
<dbReference type="GO" id="GO:0005576">
    <property type="term" value="C:extracellular region"/>
    <property type="evidence" value="ECO:0007669"/>
    <property type="project" value="UniProtKB-SubCell"/>
</dbReference>
<evidence type="ECO:0000256" key="2">
    <source>
        <dbReference type="ARBA" id="ARBA00004319"/>
    </source>
</evidence>
<name>A0A8C4QRE7_EPTBU</name>
<evidence type="ECO:0000259" key="23">
    <source>
        <dbReference type="PROSITE" id="PS50222"/>
    </source>
</evidence>
<feature type="domain" description="EF-hand" evidence="23">
    <location>
        <begin position="196"/>
        <end position="231"/>
    </location>
</feature>
<keyword evidence="13" id="KW-0106">Calcium</keyword>
<evidence type="ECO:0000256" key="3">
    <source>
        <dbReference type="ARBA" id="ARBA00004555"/>
    </source>
</evidence>
<protein>
    <recommendedName>
        <fullName evidence="21">Reticulocalbin-3</fullName>
    </recommendedName>
</protein>
<dbReference type="InterPro" id="IPR011992">
    <property type="entry name" value="EF-hand-dom_pair"/>
</dbReference>
<feature type="domain" description="EF-hand" evidence="23">
    <location>
        <begin position="110"/>
        <end position="145"/>
    </location>
</feature>
<dbReference type="InterPro" id="IPR018247">
    <property type="entry name" value="EF_Hand_1_Ca_BS"/>
</dbReference>
<dbReference type="GO" id="GO:0005789">
    <property type="term" value="C:endoplasmic reticulum membrane"/>
    <property type="evidence" value="ECO:0007669"/>
    <property type="project" value="UniProtKB-SubCell"/>
</dbReference>
<dbReference type="GO" id="GO:0015031">
    <property type="term" value="P:protein transport"/>
    <property type="evidence" value="ECO:0007669"/>
    <property type="project" value="UniProtKB-ARBA"/>
</dbReference>
<dbReference type="Ensembl" id="ENSEBUT00000019858.1">
    <property type="protein sequence ID" value="ENSEBUP00000019282.1"/>
    <property type="gene ID" value="ENSEBUG00000012001.1"/>
</dbReference>
<dbReference type="GO" id="GO:0005794">
    <property type="term" value="C:Golgi apparatus"/>
    <property type="evidence" value="ECO:0007669"/>
    <property type="project" value="UniProtKB-SubCell"/>
</dbReference>
<keyword evidence="11" id="KW-0677">Repeat</keyword>
<dbReference type="FunFam" id="1.10.238.10:FF:000090">
    <property type="entry name" value="calumenin isoform X2"/>
    <property type="match status" value="1"/>
</dbReference>
<dbReference type="SUPFAM" id="SSF47473">
    <property type="entry name" value="EF-hand"/>
    <property type="match status" value="2"/>
</dbReference>
<keyword evidence="9" id="KW-0479">Metal-binding</keyword>
<dbReference type="PROSITE" id="PS00018">
    <property type="entry name" value="EF_HAND_1"/>
    <property type="match status" value="3"/>
</dbReference>
<evidence type="ECO:0000256" key="15">
    <source>
        <dbReference type="ARBA" id="ARBA00023034"/>
    </source>
</evidence>
<proteinExistence type="inferred from homology"/>
<dbReference type="PROSITE" id="PS50222">
    <property type="entry name" value="EF_HAND_2"/>
    <property type="match status" value="3"/>
</dbReference>
<evidence type="ECO:0000256" key="13">
    <source>
        <dbReference type="ARBA" id="ARBA00022837"/>
    </source>
</evidence>
<evidence type="ECO:0000313" key="25">
    <source>
        <dbReference type="Proteomes" id="UP000694388"/>
    </source>
</evidence>
<evidence type="ECO:0000313" key="24">
    <source>
        <dbReference type="Ensembl" id="ENSEBUP00000019315.1"/>
    </source>
</evidence>
<accession>A0A8C4QRE7</accession>
<keyword evidence="25" id="KW-1185">Reference proteome</keyword>
<evidence type="ECO:0000256" key="12">
    <source>
        <dbReference type="ARBA" id="ARBA00022824"/>
    </source>
</evidence>
<dbReference type="PANTHER" id="PTHR10827:SF76">
    <property type="entry name" value="CALUMENIN"/>
    <property type="match status" value="1"/>
</dbReference>
<keyword evidence="15" id="KW-0333">Golgi apparatus</keyword>
<evidence type="ECO:0000256" key="8">
    <source>
        <dbReference type="ARBA" id="ARBA00022525"/>
    </source>
</evidence>
<evidence type="ECO:0000256" key="4">
    <source>
        <dbReference type="ARBA" id="ARBA00004564"/>
    </source>
</evidence>
<dbReference type="OMA" id="NETTISW"/>
<sequence length="324" mass="37937">MESLVLWIATLMCICILLCTGPALTKPMSEKKRVHVDEPLSSKLHDDDENFDYDHEAFLGTEEAQHFDQLSPEESKERLGELVHKVDADGDGFVTKEELKFWIKHSQNRWVFEDVKRQWTSHDLNNDDFISWEEYHNVTYGFMTDGAHDLEGNGYNYKQMRARDERRFRAANPDGDMLATKDEFMAFLHPEEFNHMKDVIVVETIEDIDKDGDGMINLQEYIGDMYNQDESSEEPDWVQAEREQFLEFRDKNKDGKMDKEETTAWILPSDYDHADAEAQHLLFESDKDKDSKLTKEEIVDNWKLFVGSQATNFGEDLKKFHAEL</sequence>
<dbReference type="InterPro" id="IPR002048">
    <property type="entry name" value="EF_hand_dom"/>
</dbReference>
<evidence type="ECO:0000256" key="16">
    <source>
        <dbReference type="ARBA" id="ARBA00023136"/>
    </source>
</evidence>
<feature type="signal peptide" evidence="22">
    <location>
        <begin position="1"/>
        <end position="25"/>
    </location>
</feature>
<dbReference type="FunFam" id="1.10.238.10:FF:000104">
    <property type="entry name" value="calumenin isoform X1"/>
    <property type="match status" value="1"/>
</dbReference>
<dbReference type="Ensembl" id="ENSEBUT00000019891.1">
    <property type="protein sequence ID" value="ENSEBUP00000019315.1"/>
    <property type="gene ID" value="ENSEBUG00000012001.1"/>
</dbReference>
<comment type="function">
    <text evidence="19">Probable molecular chaperone assisting protein biosynthesis and transport in the endoplasmic reticulum. Required for the proper biosynthesis and transport of pulmonary surfactant-associated protein A/SP-A, pulmonary surfactant-associated protein D/SP-D and the lipid transporter ABCA3. By regulating both the proper expression and the degradation through the endoplasmic reticulum-associated protein degradation pathway of these proteins plays a crucial role in pulmonary surfactant homeostasis. Has an anti-fibrotic activity by negatively regulating the secretion of type I and type III collagens. This calcium-binding protein also transiently associates with immature PCSK6 and regulates its secretion.</text>
</comment>
<evidence type="ECO:0000256" key="11">
    <source>
        <dbReference type="ARBA" id="ARBA00022737"/>
    </source>
</evidence>
<keyword evidence="18" id="KW-0143">Chaperone</keyword>
<dbReference type="AlphaFoldDB" id="A0A8C4QRE7"/>
<keyword evidence="14" id="KW-0703">Sarcoplasmic reticulum</keyword>
<comment type="subcellular location">
    <subcellularLocation>
        <location evidence="2">Endoplasmic reticulum lumen</location>
    </subcellularLocation>
    <subcellularLocation>
        <location evidence="5">Endoplasmic reticulum membrane</location>
    </subcellularLocation>
    <subcellularLocation>
        <location evidence="3">Golgi apparatus</location>
    </subcellularLocation>
    <subcellularLocation>
        <location evidence="1">Melanosome</location>
    </subcellularLocation>
    <subcellularLocation>
        <location evidence="4">Sarcoplasmic reticulum lumen</location>
    </subcellularLocation>
    <subcellularLocation>
        <location evidence="6">Secreted</location>
    </subcellularLocation>
</comment>
<dbReference type="GeneTree" id="ENSGT01010000222360"/>
<evidence type="ECO:0000256" key="22">
    <source>
        <dbReference type="SAM" id="SignalP"/>
    </source>
</evidence>
<keyword evidence="17" id="KW-0325">Glycoprotein</keyword>
<evidence type="ECO:0000256" key="5">
    <source>
        <dbReference type="ARBA" id="ARBA00004586"/>
    </source>
</evidence>
<keyword evidence="12" id="KW-0256">Endoplasmic reticulum</keyword>
<evidence type="ECO:0000256" key="6">
    <source>
        <dbReference type="ARBA" id="ARBA00004613"/>
    </source>
</evidence>
<keyword evidence="10 22" id="KW-0732">Signal</keyword>
<dbReference type="Pfam" id="PF13202">
    <property type="entry name" value="EF-hand_5"/>
    <property type="match status" value="1"/>
</dbReference>
<evidence type="ECO:0000256" key="10">
    <source>
        <dbReference type="ARBA" id="ARBA00022729"/>
    </source>
</evidence>
<keyword evidence="8" id="KW-0964">Secreted</keyword>
<evidence type="ECO:0000256" key="20">
    <source>
        <dbReference type="ARBA" id="ARBA00063143"/>
    </source>
</evidence>
<dbReference type="Gene3D" id="1.10.238.10">
    <property type="entry name" value="EF-hand"/>
    <property type="match status" value="3"/>
</dbReference>
<reference evidence="24" key="1">
    <citation type="submission" date="2025-05" db="UniProtKB">
        <authorList>
            <consortium name="Ensembl"/>
        </authorList>
    </citation>
    <scope>IDENTIFICATION</scope>
</reference>
<dbReference type="GO" id="GO:0005509">
    <property type="term" value="F:calcium ion binding"/>
    <property type="evidence" value="ECO:0007669"/>
    <property type="project" value="InterPro"/>
</dbReference>
<organism evidence="24 25">
    <name type="scientific">Eptatretus burgeri</name>
    <name type="common">Inshore hagfish</name>
    <dbReference type="NCBI Taxonomy" id="7764"/>
    <lineage>
        <taxon>Eukaryota</taxon>
        <taxon>Metazoa</taxon>
        <taxon>Chordata</taxon>
        <taxon>Craniata</taxon>
        <taxon>Vertebrata</taxon>
        <taxon>Cyclostomata</taxon>
        <taxon>Myxini</taxon>
        <taxon>Myxiniformes</taxon>
        <taxon>Myxinidae</taxon>
        <taxon>Eptatretinae</taxon>
        <taxon>Eptatretus</taxon>
    </lineage>
</organism>